<dbReference type="PANTHER" id="PTHR31299">
    <property type="entry name" value="ESTERASE, PUTATIVE (AFU_ORTHOLOGUE AFUA_1G05850)-RELATED"/>
    <property type="match status" value="1"/>
</dbReference>
<dbReference type="InterPro" id="IPR007815">
    <property type="entry name" value="Emycin_Estase"/>
</dbReference>
<proteinExistence type="predicted"/>
<sequence>MVLIKKIWLCLCLYIFLIQTSYSQKPESSIVKWIGKHAIKVKSISPNTIDFSDLEPLKKVLANTQIVLLGEQSHGEASAYSAKVRLVKFLHQKMGFEVLALESGMYDCVKIAQQLELGGTMVKEKEDSIFYMYSNSLEVRCLFDYIDTHKNTKTPLLFTGMDSQHTGEKSQSFMINDLAAFLRKYNSEIPNTRNWKLFSKKSADIFRMQKEVALGEKLVFYEVLESIKKRLKAIASKESSTILENSNFWLQILASIESQAKRYWRDIEDMDRDRQMAKNMSWLVNNPFKGKKIIIWAHNFHIAKNVGDKKPMGHFLKNEFQEKMYIMGFTGYKGSYIDFVSGKTIEIKKPIKGSFEDVINNVDIKNGIIDFKQLTEEQKWLKQMQKGRLENFNTFISVLPDVFDGVFYIKKTTPTKQKSIK</sequence>
<protein>
    <submittedName>
        <fullName evidence="1">Erythromycin esterase family protein</fullName>
    </submittedName>
</protein>
<dbReference type="Gene3D" id="3.30.1870.10">
    <property type="entry name" value="EreA-like, domain 2"/>
    <property type="match status" value="1"/>
</dbReference>
<reference evidence="1 2" key="1">
    <citation type="submission" date="2022-09" db="EMBL/GenBank/DDBJ databases">
        <title>Genome sequencing of Flavivirga sp. MEBiC05379.</title>
        <authorList>
            <person name="Oh H.-M."/>
            <person name="Kwon K.K."/>
            <person name="Park M.J."/>
            <person name="Yang S.-H."/>
        </authorList>
    </citation>
    <scope>NUCLEOTIDE SEQUENCE [LARGE SCALE GENOMIC DNA]</scope>
    <source>
        <strain evidence="1 2">MEBiC05379</strain>
    </source>
</reference>
<organism evidence="1 2">
    <name type="scientific">Flavivirga spongiicola</name>
    <dbReference type="NCBI Taxonomy" id="421621"/>
    <lineage>
        <taxon>Bacteria</taxon>
        <taxon>Pseudomonadati</taxon>
        <taxon>Bacteroidota</taxon>
        <taxon>Flavobacteriia</taxon>
        <taxon>Flavobacteriales</taxon>
        <taxon>Flavobacteriaceae</taxon>
        <taxon>Flavivirga</taxon>
    </lineage>
</organism>
<dbReference type="RefSeq" id="WP_303305389.1">
    <property type="nucleotide sequence ID" value="NZ_JAODOP010000004.1"/>
</dbReference>
<accession>A0ABU7XRB9</accession>
<dbReference type="Proteomes" id="UP001337305">
    <property type="component" value="Unassembled WGS sequence"/>
</dbReference>
<dbReference type="SUPFAM" id="SSF159501">
    <property type="entry name" value="EreA/ChaN-like"/>
    <property type="match status" value="1"/>
</dbReference>
<evidence type="ECO:0000313" key="2">
    <source>
        <dbReference type="Proteomes" id="UP001337305"/>
    </source>
</evidence>
<dbReference type="Gene3D" id="3.40.1660.10">
    <property type="entry name" value="EreA-like (biosynthetic domain)"/>
    <property type="match status" value="1"/>
</dbReference>
<evidence type="ECO:0000313" key="1">
    <source>
        <dbReference type="EMBL" id="MEF3833039.1"/>
    </source>
</evidence>
<name>A0ABU7XRB9_9FLAO</name>
<comment type="caution">
    <text evidence="1">The sequence shown here is derived from an EMBL/GenBank/DDBJ whole genome shotgun (WGS) entry which is preliminary data.</text>
</comment>
<dbReference type="Gene3D" id="1.20.1440.30">
    <property type="entry name" value="Biosynthetic Protein domain"/>
    <property type="match status" value="1"/>
</dbReference>
<dbReference type="InterPro" id="IPR052036">
    <property type="entry name" value="Hydrolase/PRTase-associated"/>
</dbReference>
<dbReference type="Pfam" id="PF05139">
    <property type="entry name" value="Erythro_esteras"/>
    <property type="match status" value="1"/>
</dbReference>
<gene>
    <name evidence="1" type="ORF">N1F79_07845</name>
</gene>
<dbReference type="PANTHER" id="PTHR31299:SF0">
    <property type="entry name" value="ESTERASE, PUTATIVE (AFU_ORTHOLOGUE AFUA_1G05850)-RELATED"/>
    <property type="match status" value="1"/>
</dbReference>
<dbReference type="EMBL" id="JAODOP010000004">
    <property type="protein sequence ID" value="MEF3833039.1"/>
    <property type="molecule type" value="Genomic_DNA"/>
</dbReference>
<dbReference type="CDD" id="cd14728">
    <property type="entry name" value="Ere-like"/>
    <property type="match status" value="1"/>
</dbReference>
<keyword evidence="2" id="KW-1185">Reference proteome</keyword>